<dbReference type="Pfam" id="PF17278">
    <property type="entry name" value="DUF5343"/>
    <property type="match status" value="1"/>
</dbReference>
<dbReference type="EMBL" id="NSKE01000001">
    <property type="protein sequence ID" value="PAU95663.1"/>
    <property type="molecule type" value="Genomic_DNA"/>
</dbReference>
<evidence type="ECO:0008006" key="4">
    <source>
        <dbReference type="Google" id="ProtNLM"/>
    </source>
</evidence>
<accession>A0A2A2GFJ1</accession>
<protein>
    <recommendedName>
        <fullName evidence="4">Tetratricopeptide repeat protein</fullName>
    </recommendedName>
</protein>
<dbReference type="InterPro" id="IPR019734">
    <property type="entry name" value="TPR_rpt"/>
</dbReference>
<dbReference type="InterPro" id="IPR035235">
    <property type="entry name" value="DUF5343"/>
</dbReference>
<dbReference type="AlphaFoldDB" id="A0A2A2GFJ1"/>
<dbReference type="OrthoDB" id="1523152at2"/>
<dbReference type="Proteomes" id="UP000218831">
    <property type="component" value="Unassembled WGS sequence"/>
</dbReference>
<sequence length="553" mass="63071">MKVSEAFLVNTENFVPIIESLVHYDADDIVINSDLLEHLSYSDPNDLLVIRILKDFAIIDNNGEPGKYFEEFQNPETTKIALAKGLVTAYKGIFDQHPNIHQRSPEKIKEVFQEHFKDKKTDLIIKYILGTFQKIVSHIGVSTIDAVLNDEANKEKVTAEVSASERNENSSSNNGRDQRTNSNEGQEVKKEEISDNSIDDFLNGFETSSPKNRGSDTNNEQSEFTPNPETHQTDDPPIQEFVNSIEESTEEPIETAEEKEKKTKSEELSGTLDEIEENNIEKTEDQDENEDDAFDLGTNGQPEQESNSSESNKKQEPGDIDPIDLELPMSQATKPNNAMQNVTEEHQFVKKALLRKSDLLHKMKRWEELVPTLEEIINRYDNQEHTDLKNAIERAVIRRAIALLKLGKSEEALPALNSVIDRFKDSDNEEFYEQASRAMLFKIDILEKKNIPSDELLPLYNTIINRLDSNSQLLLEEKLDAIHCKRFDLIVDENNTSMLLDASSKLISRFKDSGKHQEYLQKAMIVRAEALDEMGEDEAALKAYDEFLKRFGN</sequence>
<name>A0A2A2GFJ1_9BACT</name>
<evidence type="ECO:0000313" key="2">
    <source>
        <dbReference type="EMBL" id="PAU95663.1"/>
    </source>
</evidence>
<keyword evidence="3" id="KW-1185">Reference proteome</keyword>
<dbReference type="Gene3D" id="1.25.40.10">
    <property type="entry name" value="Tetratricopeptide repeat domain"/>
    <property type="match status" value="1"/>
</dbReference>
<feature type="region of interest" description="Disordered" evidence="1">
    <location>
        <begin position="158"/>
        <end position="325"/>
    </location>
</feature>
<organism evidence="2 3">
    <name type="scientific">Fodinibius salipaludis</name>
    <dbReference type="NCBI Taxonomy" id="2032627"/>
    <lineage>
        <taxon>Bacteria</taxon>
        <taxon>Pseudomonadati</taxon>
        <taxon>Balneolota</taxon>
        <taxon>Balneolia</taxon>
        <taxon>Balneolales</taxon>
        <taxon>Balneolaceae</taxon>
        <taxon>Fodinibius</taxon>
    </lineage>
</organism>
<dbReference type="SUPFAM" id="SSF48452">
    <property type="entry name" value="TPR-like"/>
    <property type="match status" value="1"/>
</dbReference>
<feature type="compositionally biased region" description="Basic and acidic residues" evidence="1">
    <location>
        <begin position="158"/>
        <end position="168"/>
    </location>
</feature>
<evidence type="ECO:0000313" key="3">
    <source>
        <dbReference type="Proteomes" id="UP000218831"/>
    </source>
</evidence>
<reference evidence="2 3" key="1">
    <citation type="submission" date="2017-08" db="EMBL/GenBank/DDBJ databases">
        <title>Aliifodinibius alkalisoli sp. nov., isolated from saline alkaline soil.</title>
        <authorList>
            <person name="Liu D."/>
            <person name="Zhang G."/>
        </authorList>
    </citation>
    <scope>NUCLEOTIDE SEQUENCE [LARGE SCALE GENOMIC DNA]</scope>
    <source>
        <strain evidence="2 3">WN023</strain>
    </source>
</reference>
<evidence type="ECO:0000256" key="1">
    <source>
        <dbReference type="SAM" id="MobiDB-lite"/>
    </source>
</evidence>
<proteinExistence type="predicted"/>
<comment type="caution">
    <text evidence="2">The sequence shown here is derived from an EMBL/GenBank/DDBJ whole genome shotgun (WGS) entry which is preliminary data.</text>
</comment>
<feature type="compositionally biased region" description="Polar residues" evidence="1">
    <location>
        <begin position="205"/>
        <end position="230"/>
    </location>
</feature>
<gene>
    <name evidence="2" type="ORF">CK503_00955</name>
</gene>
<dbReference type="InterPro" id="IPR011990">
    <property type="entry name" value="TPR-like_helical_dom_sf"/>
</dbReference>
<feature type="compositionally biased region" description="Acidic residues" evidence="1">
    <location>
        <begin position="273"/>
        <end position="294"/>
    </location>
</feature>
<dbReference type="Pfam" id="PF13174">
    <property type="entry name" value="TPR_6"/>
    <property type="match status" value="1"/>
</dbReference>
<feature type="compositionally biased region" description="Basic and acidic residues" evidence="1">
    <location>
        <begin position="256"/>
        <end position="267"/>
    </location>
</feature>
<dbReference type="RefSeq" id="WP_095604908.1">
    <property type="nucleotide sequence ID" value="NZ_NSKE01000001.1"/>
</dbReference>